<proteinExistence type="predicted"/>
<name>A0A0P9GJJ2_RHOGW</name>
<dbReference type="GeneID" id="28978276"/>
<dbReference type="Gene3D" id="3.80.10.10">
    <property type="entry name" value="Ribonuclease Inhibitor"/>
    <property type="match status" value="1"/>
</dbReference>
<evidence type="ECO:0000313" key="2">
    <source>
        <dbReference type="Proteomes" id="UP000053890"/>
    </source>
</evidence>
<reference evidence="1 2" key="1">
    <citation type="journal article" date="2015" name="Front. Microbiol.">
        <title>Genome sequence of the plant growth promoting endophytic yeast Rhodotorula graminis WP1.</title>
        <authorList>
            <person name="Firrincieli A."/>
            <person name="Otillar R."/>
            <person name="Salamov A."/>
            <person name="Schmutz J."/>
            <person name="Khan Z."/>
            <person name="Redman R.S."/>
            <person name="Fleck N.D."/>
            <person name="Lindquist E."/>
            <person name="Grigoriev I.V."/>
            <person name="Doty S.L."/>
        </authorList>
    </citation>
    <scope>NUCLEOTIDE SEQUENCE [LARGE SCALE GENOMIC DNA]</scope>
    <source>
        <strain evidence="1 2">WP1</strain>
    </source>
</reference>
<dbReference type="RefSeq" id="XP_018269242.1">
    <property type="nucleotide sequence ID" value="XM_018417828.1"/>
</dbReference>
<dbReference type="OrthoDB" id="2524204at2759"/>
<dbReference type="EMBL" id="KQ474084">
    <property type="protein sequence ID" value="KPV73193.1"/>
    <property type="molecule type" value="Genomic_DNA"/>
</dbReference>
<keyword evidence="2" id="KW-1185">Reference proteome</keyword>
<gene>
    <name evidence="1" type="ORF">RHOBADRAFT_55405</name>
</gene>
<sequence length="539" mass="60004">METVDQLSSPLADLALSSRVSKKVLFPLLHLPDELIEVVLEHAYGSQLPHDHPHHPRKTGLVLAHKPICRRLWPMQQRILYGRIEIQSYDELVSFERALVGNRRRDPSEPLGNLVRALGLRTWHFPDWLGQGGAGDHAGPGVPELAASLLSALFTELNRLQSLEVDLQSLFDSERSSPVEQALLAVVVHDPSTPVQLCGLKSLRISTFGNTLDTDLNGKTDDLTAWLNQFSRFPDLAHLDINLDTEAPPSFISGASPVRPILAQLSSLDINSDFALWNTPLRDVAPNLAKIKITSTSLALRPVVRGLPPSLLHLDISSEHRVCETIDDLLPPLFLLQSLSLNTACFTPIRLPASLGHLRHLESLDFGHSLLPTDGLLSRLVQGPTRLKHLHHLGVDFVANFYHRGPTLLRNKLVLPGESERDESGVRRGWCAPLWPAGLSERGLMDVVDAARKYGVRTDGWAVEALGWRAEYERERDLVAVCRGLSTGDWSDARRFCGDECVEAFLSRQRREGRRSSVGRELDLVSGFERRAAERRKSL</sequence>
<dbReference type="SUPFAM" id="SSF52047">
    <property type="entry name" value="RNI-like"/>
    <property type="match status" value="1"/>
</dbReference>
<organism evidence="1 2">
    <name type="scientific">Rhodotorula graminis (strain WP1)</name>
    <dbReference type="NCBI Taxonomy" id="578459"/>
    <lineage>
        <taxon>Eukaryota</taxon>
        <taxon>Fungi</taxon>
        <taxon>Dikarya</taxon>
        <taxon>Basidiomycota</taxon>
        <taxon>Pucciniomycotina</taxon>
        <taxon>Microbotryomycetes</taxon>
        <taxon>Sporidiobolales</taxon>
        <taxon>Sporidiobolaceae</taxon>
        <taxon>Rhodotorula</taxon>
    </lineage>
</organism>
<dbReference type="InterPro" id="IPR032675">
    <property type="entry name" value="LRR_dom_sf"/>
</dbReference>
<protein>
    <submittedName>
        <fullName evidence="1">Uncharacterized protein</fullName>
    </submittedName>
</protein>
<accession>A0A0P9GJJ2</accession>
<dbReference type="Proteomes" id="UP000053890">
    <property type="component" value="Unassembled WGS sequence"/>
</dbReference>
<dbReference type="AlphaFoldDB" id="A0A0P9GJJ2"/>
<evidence type="ECO:0000313" key="1">
    <source>
        <dbReference type="EMBL" id="KPV73193.1"/>
    </source>
</evidence>